<evidence type="ECO:0000256" key="4">
    <source>
        <dbReference type="ARBA" id="ARBA00023163"/>
    </source>
</evidence>
<dbReference type="SUPFAM" id="SSF46955">
    <property type="entry name" value="Putative DNA-binding domain"/>
    <property type="match status" value="1"/>
</dbReference>
<dbReference type="InterPro" id="IPR047057">
    <property type="entry name" value="MerR_fam"/>
</dbReference>
<evidence type="ECO:0000256" key="1">
    <source>
        <dbReference type="ARBA" id="ARBA00022491"/>
    </source>
</evidence>
<dbReference type="SMART" id="SM00871">
    <property type="entry name" value="AraC_E_bind"/>
    <property type="match status" value="1"/>
</dbReference>
<dbReference type="InterPro" id="IPR009061">
    <property type="entry name" value="DNA-bd_dom_put_sf"/>
</dbReference>
<dbReference type="GO" id="GO:0003700">
    <property type="term" value="F:DNA-binding transcription factor activity"/>
    <property type="evidence" value="ECO:0007669"/>
    <property type="project" value="InterPro"/>
</dbReference>
<dbReference type="PANTHER" id="PTHR30204">
    <property type="entry name" value="REDOX-CYCLING DRUG-SENSING TRANSCRIPTIONAL ACTIVATOR SOXR"/>
    <property type="match status" value="1"/>
</dbReference>
<evidence type="ECO:0000313" key="6">
    <source>
        <dbReference type="EMBL" id="VGL79304.1"/>
    </source>
</evidence>
<organism evidence="6">
    <name type="scientific">Klebsiella pneumoniae</name>
    <dbReference type="NCBI Taxonomy" id="573"/>
    <lineage>
        <taxon>Bacteria</taxon>
        <taxon>Pseudomonadati</taxon>
        <taxon>Pseudomonadota</taxon>
        <taxon>Gammaproteobacteria</taxon>
        <taxon>Enterobacterales</taxon>
        <taxon>Enterobacteriaceae</taxon>
        <taxon>Klebsiella/Raoultella group</taxon>
        <taxon>Klebsiella</taxon>
        <taxon>Klebsiella pneumoniae complex</taxon>
    </lineage>
</organism>
<evidence type="ECO:0000256" key="3">
    <source>
        <dbReference type="ARBA" id="ARBA00023125"/>
    </source>
</evidence>
<keyword evidence="4" id="KW-0804">Transcription</keyword>
<evidence type="ECO:0000259" key="5">
    <source>
        <dbReference type="PROSITE" id="PS50937"/>
    </source>
</evidence>
<proteinExistence type="predicted"/>
<dbReference type="GO" id="GO:0003677">
    <property type="term" value="F:DNA binding"/>
    <property type="evidence" value="ECO:0007669"/>
    <property type="project" value="UniProtKB-KW"/>
</dbReference>
<dbReference type="Pfam" id="PF06445">
    <property type="entry name" value="GyrI-like"/>
    <property type="match status" value="1"/>
</dbReference>
<dbReference type="Gene3D" id="1.10.1660.10">
    <property type="match status" value="1"/>
</dbReference>
<dbReference type="RefSeq" id="WP_094986673.1">
    <property type="nucleotide sequence ID" value="NZ_BILD01000026.1"/>
</dbReference>
<dbReference type="PROSITE" id="PS50937">
    <property type="entry name" value="HTH_MERR_2"/>
    <property type="match status" value="1"/>
</dbReference>
<dbReference type="SMART" id="SM00422">
    <property type="entry name" value="HTH_MERR"/>
    <property type="match status" value="1"/>
</dbReference>
<dbReference type="AlphaFoldDB" id="A0A486PSL3"/>
<gene>
    <name evidence="6" type="primary">bmrR</name>
    <name evidence="6" type="ORF">SAMEA4873646_03948</name>
</gene>
<dbReference type="InterPro" id="IPR011256">
    <property type="entry name" value="Reg_factor_effector_dom_sf"/>
</dbReference>
<dbReference type="PANTHER" id="PTHR30204:SF69">
    <property type="entry name" value="MERR-FAMILY TRANSCRIPTIONAL REGULATOR"/>
    <property type="match status" value="1"/>
</dbReference>
<name>A0A486PSL3_KLEPN</name>
<dbReference type="Gene3D" id="3.20.80.10">
    <property type="entry name" value="Regulatory factor, effector binding domain"/>
    <property type="match status" value="1"/>
</dbReference>
<feature type="domain" description="HTH merR-type" evidence="5">
    <location>
        <begin position="1"/>
        <end position="71"/>
    </location>
</feature>
<evidence type="ECO:0000256" key="2">
    <source>
        <dbReference type="ARBA" id="ARBA00023015"/>
    </source>
</evidence>
<sequence length="269" mass="31648">MYQIGLFSKICRVTIKTLHYYNEIGLLVPAYINPENGYRFYTSDQLMKFHQIASLRQLGFTITEIVTLTQDENSCHIIERRRLEVQKQIRDMNDMLSRINHYLQHKKKERIMLYQAVLKEIPECIVYSKRFIVPDFSSYIKLIPPIGREVMKANPGLTLTTPAYCFTLYHDKEFKEKNMDVEFCEAVNDFGKNEGNIIFQVIPAITAVTVIHKGPYDSLRNAYIYLMQWVEDNGYLLTNSPRESYIDGIWNKQDSAEWMTEIQFPVEKV</sequence>
<keyword evidence="1" id="KW-0678">Repressor</keyword>
<dbReference type="CDD" id="cd01107">
    <property type="entry name" value="HTH_BmrR"/>
    <property type="match status" value="1"/>
</dbReference>
<keyword evidence="3" id="KW-0238">DNA-binding</keyword>
<dbReference type="EMBL" id="CAAHCP010000009">
    <property type="protein sequence ID" value="VGL79304.1"/>
    <property type="molecule type" value="Genomic_DNA"/>
</dbReference>
<protein>
    <submittedName>
        <fullName evidence="6">Albicidin resistance protein</fullName>
    </submittedName>
</protein>
<dbReference type="InterPro" id="IPR029442">
    <property type="entry name" value="GyrI-like"/>
</dbReference>
<accession>A0A486PSL3</accession>
<dbReference type="Pfam" id="PF13411">
    <property type="entry name" value="MerR_1"/>
    <property type="match status" value="1"/>
</dbReference>
<dbReference type="InterPro" id="IPR010499">
    <property type="entry name" value="AraC_E-bd"/>
</dbReference>
<keyword evidence="2" id="KW-0805">Transcription regulation</keyword>
<dbReference type="SUPFAM" id="SSF55136">
    <property type="entry name" value="Probable bacterial effector-binding domain"/>
    <property type="match status" value="1"/>
</dbReference>
<dbReference type="InterPro" id="IPR000551">
    <property type="entry name" value="MerR-type_HTH_dom"/>
</dbReference>
<reference evidence="6" key="1">
    <citation type="submission" date="2019-03" db="EMBL/GenBank/DDBJ databases">
        <authorList>
            <consortium name="Pathogen Informatics"/>
        </authorList>
    </citation>
    <scope>NUCLEOTIDE SEQUENCE</scope>
    <source>
        <strain evidence="6">5012STDY7626444</strain>
    </source>
</reference>